<evidence type="ECO:0000256" key="2">
    <source>
        <dbReference type="ARBA" id="ARBA00022692"/>
    </source>
</evidence>
<keyword evidence="3 5" id="KW-1133">Transmembrane helix</keyword>
<keyword evidence="6" id="KW-1185">Reference proteome</keyword>
<keyword evidence="4 5" id="KW-0472">Membrane</keyword>
<protein>
    <submittedName>
        <fullName evidence="7">Uncharacterized protein</fullName>
    </submittedName>
</protein>
<dbReference type="SUPFAM" id="SSF103473">
    <property type="entry name" value="MFS general substrate transporter"/>
    <property type="match status" value="1"/>
</dbReference>
<dbReference type="Gene3D" id="1.20.1250.20">
    <property type="entry name" value="MFS general substrate transporter like domains"/>
    <property type="match status" value="1"/>
</dbReference>
<name>A0A915IZS8_ROMCU</name>
<evidence type="ECO:0000256" key="3">
    <source>
        <dbReference type="ARBA" id="ARBA00022989"/>
    </source>
</evidence>
<evidence type="ECO:0000256" key="5">
    <source>
        <dbReference type="SAM" id="Phobius"/>
    </source>
</evidence>
<dbReference type="OMA" id="ITLMWSL"/>
<reference evidence="7" key="1">
    <citation type="submission" date="2022-11" db="UniProtKB">
        <authorList>
            <consortium name="WormBaseParasite"/>
        </authorList>
    </citation>
    <scope>IDENTIFICATION</scope>
</reference>
<dbReference type="InterPro" id="IPR005828">
    <property type="entry name" value="MFS_sugar_transport-like"/>
</dbReference>
<dbReference type="GO" id="GO:0016020">
    <property type="term" value="C:membrane"/>
    <property type="evidence" value="ECO:0007669"/>
    <property type="project" value="UniProtKB-SubCell"/>
</dbReference>
<dbReference type="Pfam" id="PF00083">
    <property type="entry name" value="Sugar_tr"/>
    <property type="match status" value="1"/>
</dbReference>
<comment type="subcellular location">
    <subcellularLocation>
        <location evidence="1">Membrane</location>
    </subcellularLocation>
</comment>
<feature type="transmembrane region" description="Helical" evidence="5">
    <location>
        <begin position="60"/>
        <end position="81"/>
    </location>
</feature>
<dbReference type="Proteomes" id="UP000887565">
    <property type="component" value="Unplaced"/>
</dbReference>
<evidence type="ECO:0000313" key="7">
    <source>
        <dbReference type="WBParaSite" id="nRc.2.0.1.t19208-RA"/>
    </source>
</evidence>
<dbReference type="InterPro" id="IPR036259">
    <property type="entry name" value="MFS_trans_sf"/>
</dbReference>
<dbReference type="PANTHER" id="PTHR23503">
    <property type="entry name" value="SOLUTE CARRIER FAMILY 2"/>
    <property type="match status" value="1"/>
</dbReference>
<sequence length="132" mass="14775">MALPPIKVLLIGLILSLSGTFHFGYQFTVVNPSENVFKEFLNGSQIRQYGRPFSKEQETFLWTLILNLPNIFALFGTMSSSALMEKLGRKKSFYVMVGTGAFGSSMSGLSYWVFSWELFTIGKVISGKKIVL</sequence>
<keyword evidence="2 5" id="KW-0812">Transmembrane</keyword>
<dbReference type="PANTHER" id="PTHR23503:SF106">
    <property type="entry name" value="MAJOR FACILITATOR SUPERFAMILY (MFS) PROFILE DOMAIN-CONTAINING PROTEIN"/>
    <property type="match status" value="1"/>
</dbReference>
<evidence type="ECO:0000313" key="6">
    <source>
        <dbReference type="Proteomes" id="UP000887565"/>
    </source>
</evidence>
<proteinExistence type="predicted"/>
<dbReference type="GO" id="GO:0015149">
    <property type="term" value="F:hexose transmembrane transporter activity"/>
    <property type="evidence" value="ECO:0007669"/>
    <property type="project" value="TreeGrafter"/>
</dbReference>
<feature type="transmembrane region" description="Helical" evidence="5">
    <location>
        <begin position="93"/>
        <end position="114"/>
    </location>
</feature>
<accession>A0A915IZS8</accession>
<dbReference type="WBParaSite" id="nRc.2.0.1.t19208-RA">
    <property type="protein sequence ID" value="nRc.2.0.1.t19208-RA"/>
    <property type="gene ID" value="nRc.2.0.1.g19208"/>
</dbReference>
<dbReference type="InterPro" id="IPR045263">
    <property type="entry name" value="GLUT"/>
</dbReference>
<evidence type="ECO:0000256" key="4">
    <source>
        <dbReference type="ARBA" id="ARBA00023136"/>
    </source>
</evidence>
<evidence type="ECO:0000256" key="1">
    <source>
        <dbReference type="ARBA" id="ARBA00004370"/>
    </source>
</evidence>
<dbReference type="AlphaFoldDB" id="A0A915IZS8"/>
<organism evidence="6 7">
    <name type="scientific">Romanomermis culicivorax</name>
    <name type="common">Nematode worm</name>
    <dbReference type="NCBI Taxonomy" id="13658"/>
    <lineage>
        <taxon>Eukaryota</taxon>
        <taxon>Metazoa</taxon>
        <taxon>Ecdysozoa</taxon>
        <taxon>Nematoda</taxon>
        <taxon>Enoplea</taxon>
        <taxon>Dorylaimia</taxon>
        <taxon>Mermithida</taxon>
        <taxon>Mermithoidea</taxon>
        <taxon>Mermithidae</taxon>
        <taxon>Romanomermis</taxon>
    </lineage>
</organism>